<gene>
    <name evidence="2" type="ORF">IXB28_11930</name>
</gene>
<reference evidence="2 3" key="1">
    <citation type="journal article" date="2021" name="Mar. Drugs">
        <title>Genome Reduction and Secondary Metabolism of the Marine Sponge-Associated Cyanobacterium Leptothoe.</title>
        <authorList>
            <person name="Konstantinou D."/>
            <person name="Popin R.V."/>
            <person name="Fewer D.P."/>
            <person name="Sivonen K."/>
            <person name="Gkelis S."/>
        </authorList>
    </citation>
    <scope>NUCLEOTIDE SEQUENCE [LARGE SCALE GENOMIC DNA]</scope>
    <source>
        <strain evidence="2 3">TAU-MAC 1615</strain>
    </source>
</reference>
<feature type="region of interest" description="Disordered" evidence="1">
    <location>
        <begin position="1"/>
        <end position="21"/>
    </location>
</feature>
<sequence length="405" mass="42702">MASPEPNPLAKPTKQERPNQPRNLLGKIASALGAATGALGKQTEKTAHTLGNTAKNTGNTLTHAASQTSQIVINTATNLTHAAGHSAQRATSSIGQLTGWIQANPLFRTATESLNLDWLVELLDTVDVQKATAEVDKIRAKHPNDSPGQLAHRLMVRKATLAASTGLASSALPGMATALFALDFAVTMSLQAELVYQIAAAYGLGLENPARKGEVLAIFGLSMGGNKAIEGGVKYATRAGLLGFLKNVPAAGAVIGCSTNAAMTYSLGYAACRFYEAKLNPLQSEQALAASTSDSDTYLQQAIAQEVVMDLILVHIMLANTPEQSLTDSLSTLKTTLGLAPATLETLEKEGLPELSTLLPKVNEDFAIPLIIRCQKIIELDGTVTDAEAKIIHEIRTTLDVKTED</sequence>
<dbReference type="EMBL" id="JADOER010000011">
    <property type="protein sequence ID" value="MBT9312920.1"/>
    <property type="molecule type" value="Genomic_DNA"/>
</dbReference>
<evidence type="ECO:0000313" key="2">
    <source>
        <dbReference type="EMBL" id="MBT9312920.1"/>
    </source>
</evidence>
<accession>A0ABS5Y517</accession>
<dbReference type="RefSeq" id="WP_215618822.1">
    <property type="nucleotide sequence ID" value="NZ_JADOER010000011.1"/>
</dbReference>
<organism evidence="2 3">
    <name type="scientific">Leptothoe kymatousa TAU-MAC 1615</name>
    <dbReference type="NCBI Taxonomy" id="2364775"/>
    <lineage>
        <taxon>Bacteria</taxon>
        <taxon>Bacillati</taxon>
        <taxon>Cyanobacteriota</taxon>
        <taxon>Cyanophyceae</taxon>
        <taxon>Nodosilineales</taxon>
        <taxon>Cymatolegaceae</taxon>
        <taxon>Leptothoe</taxon>
        <taxon>Leptothoe kymatousa</taxon>
    </lineage>
</organism>
<evidence type="ECO:0000256" key="1">
    <source>
        <dbReference type="SAM" id="MobiDB-lite"/>
    </source>
</evidence>
<name>A0ABS5Y517_9CYAN</name>
<proteinExistence type="predicted"/>
<protein>
    <submittedName>
        <fullName evidence="2">Uncharacterized protein</fullName>
    </submittedName>
</protein>
<evidence type="ECO:0000313" key="3">
    <source>
        <dbReference type="Proteomes" id="UP001196661"/>
    </source>
</evidence>
<dbReference type="Proteomes" id="UP001196661">
    <property type="component" value="Unassembled WGS sequence"/>
</dbReference>
<keyword evidence="3" id="KW-1185">Reference proteome</keyword>
<comment type="caution">
    <text evidence="2">The sequence shown here is derived from an EMBL/GenBank/DDBJ whole genome shotgun (WGS) entry which is preliminary data.</text>
</comment>